<geneLocation type="plasmid" evidence="1 2">
    <name>p1</name>
</geneLocation>
<evidence type="ECO:0000313" key="1">
    <source>
        <dbReference type="EMBL" id="AKP80303.1"/>
    </source>
</evidence>
<proteinExistence type="predicted"/>
<sequence length="247" mass="29250">MGKSYFHYRSDHDRWDRLPKETLFKWHNKKKYQLLSNNNVQLVPSNSVKKLDLLNDKAFGHSSQKLIGEKENELMNFKRYKVVGQGKDGVIYQLTDNRCVKVFFKEEVYKKELEAIKVGQSSFIIPHLYDYGPNYIVMEYIKGISLAKHLKKNQYIEKALVVQLISLFNELKKLSFRRQDTELRHVLITEQGNLKIIDLKRAFSSKRPTPIKLLKDLKGLNLSKEFLSHVKDIQPSLYQKWRNFDKE</sequence>
<accession>A0A806UC58</accession>
<evidence type="ECO:0000313" key="2">
    <source>
        <dbReference type="Proteomes" id="UP000036410"/>
    </source>
</evidence>
<dbReference type="AlphaFoldDB" id="A0A806UC58"/>
<dbReference type="SUPFAM" id="SSF56112">
    <property type="entry name" value="Protein kinase-like (PK-like)"/>
    <property type="match status" value="1"/>
</dbReference>
<keyword evidence="1" id="KW-0614">Plasmid</keyword>
<dbReference type="Proteomes" id="UP000036410">
    <property type="component" value="Plasmid p1"/>
</dbReference>
<organism evidence="1 2">
    <name type="scientific">Priestia megaterium Q3</name>
    <dbReference type="NCBI Taxonomy" id="1452722"/>
    <lineage>
        <taxon>Bacteria</taxon>
        <taxon>Bacillati</taxon>
        <taxon>Bacillota</taxon>
        <taxon>Bacilli</taxon>
        <taxon>Bacillales</taxon>
        <taxon>Bacillaceae</taxon>
        <taxon>Priestia</taxon>
    </lineage>
</organism>
<reference evidence="1 2" key="1">
    <citation type="submission" date="2015-01" db="EMBL/GenBank/DDBJ databases">
        <title>Genome sequence of bacillus megaterium Q3.</title>
        <authorList>
            <person name="Wang Y."/>
            <person name="Luo K."/>
            <person name="Bai L."/>
            <person name="Luo F."/>
        </authorList>
    </citation>
    <scope>NUCLEOTIDE SEQUENCE [LARGE SCALE GENOMIC DNA]</scope>
    <source>
        <strain evidence="1 2">Q3</strain>
        <plasmid evidence="1 2">p1</plasmid>
    </source>
</reference>
<dbReference type="RefSeq" id="WP_080974307.1">
    <property type="nucleotide sequence ID" value="NZ_CP010587.1"/>
</dbReference>
<evidence type="ECO:0008006" key="3">
    <source>
        <dbReference type="Google" id="ProtNLM"/>
    </source>
</evidence>
<dbReference type="Gene3D" id="1.10.510.10">
    <property type="entry name" value="Transferase(Phosphotransferase) domain 1"/>
    <property type="match status" value="1"/>
</dbReference>
<dbReference type="EMBL" id="CP010587">
    <property type="protein sequence ID" value="AKP80303.1"/>
    <property type="molecule type" value="Genomic_DNA"/>
</dbReference>
<name>A0A806UC58_PRIMG</name>
<dbReference type="InterPro" id="IPR011009">
    <property type="entry name" value="Kinase-like_dom_sf"/>
</dbReference>
<gene>
    <name evidence="1" type="ORF">AS52_05405</name>
</gene>
<protein>
    <recommendedName>
        <fullName evidence="3">Protein kinase domain-containing protein</fullName>
    </recommendedName>
</protein>